<feature type="compositionally biased region" description="Polar residues" evidence="1">
    <location>
        <begin position="74"/>
        <end position="85"/>
    </location>
</feature>
<evidence type="ECO:0000313" key="3">
    <source>
        <dbReference type="RefSeq" id="XP_013767556.1"/>
    </source>
</evidence>
<keyword evidence="2" id="KW-1185">Reference proteome</keyword>
<feature type="region of interest" description="Disordered" evidence="1">
    <location>
        <begin position="1"/>
        <end position="91"/>
    </location>
</feature>
<dbReference type="Proteomes" id="UP000695023">
    <property type="component" value="Unplaced"/>
</dbReference>
<sequence length="168" mass="19338">MSASRKQPCCSKDQVVNSTQRPQRRDRPFSQPRKRKRSPASRLSRPPKTSVPPSAIAHDDLPVAKKLPPRPEPCSTNHQPTSSSDRQIHNLSVEDYQRVYHEVVDSRLTSKHGRKRPYSLELGRSLKQNLWERLNRPMVETSTNEDGLEETDFVYGQKVKIPHFDISC</sequence>
<evidence type="ECO:0000256" key="1">
    <source>
        <dbReference type="SAM" id="MobiDB-lite"/>
    </source>
</evidence>
<dbReference type="RefSeq" id="XP_013767556.1">
    <property type="nucleotide sequence ID" value="XM_013912102.1"/>
</dbReference>
<gene>
    <name evidence="3" type="primary">LOC102197122</name>
</gene>
<dbReference type="Pfam" id="PF15578">
    <property type="entry name" value="DUF4662"/>
    <property type="match status" value="1"/>
</dbReference>
<accession>A0A9Y6JCL3</accession>
<dbReference type="InterPro" id="IPR028970">
    <property type="entry name" value="DUF4662"/>
</dbReference>
<dbReference type="GeneID" id="102197122"/>
<reference evidence="3" key="1">
    <citation type="submission" date="2025-08" db="UniProtKB">
        <authorList>
            <consortium name="RefSeq"/>
        </authorList>
    </citation>
    <scope>IDENTIFICATION</scope>
</reference>
<evidence type="ECO:0000313" key="2">
    <source>
        <dbReference type="Proteomes" id="UP000695023"/>
    </source>
</evidence>
<name>A0A9Y6JCL3_9CICH</name>
<organism evidence="2 3">
    <name type="scientific">Pundamilia nyererei</name>
    <dbReference type="NCBI Taxonomy" id="303518"/>
    <lineage>
        <taxon>Eukaryota</taxon>
        <taxon>Metazoa</taxon>
        <taxon>Chordata</taxon>
        <taxon>Craniata</taxon>
        <taxon>Vertebrata</taxon>
        <taxon>Euteleostomi</taxon>
        <taxon>Actinopterygii</taxon>
        <taxon>Neopterygii</taxon>
        <taxon>Teleostei</taxon>
        <taxon>Neoteleostei</taxon>
        <taxon>Acanthomorphata</taxon>
        <taxon>Ovalentaria</taxon>
        <taxon>Cichlomorphae</taxon>
        <taxon>Cichliformes</taxon>
        <taxon>Cichlidae</taxon>
        <taxon>African cichlids</taxon>
        <taxon>Pseudocrenilabrinae</taxon>
        <taxon>Haplochromini</taxon>
        <taxon>Pundamilia</taxon>
    </lineage>
</organism>
<dbReference type="AlphaFoldDB" id="A0A9Y6JCL3"/>
<proteinExistence type="predicted"/>
<protein>
    <submittedName>
        <fullName evidence="3">Uncharacterized protein C22orf31</fullName>
    </submittedName>
</protein>